<comment type="similarity">
    <text evidence="2">Belongs to the 5'-nucleotidase family.</text>
</comment>
<reference evidence="7 8" key="1">
    <citation type="submission" date="2024-03" db="EMBL/GenBank/DDBJ databases">
        <title>Human intestinal bacterial collection.</title>
        <authorList>
            <person name="Pauvert C."/>
            <person name="Hitch T.C.A."/>
            <person name="Clavel T."/>
        </authorList>
    </citation>
    <scope>NUCLEOTIDE SEQUENCE [LARGE SCALE GENOMIC DNA]</scope>
    <source>
        <strain evidence="7 8">CLA-JM-H44</strain>
    </source>
</reference>
<dbReference type="Gene3D" id="3.60.21.10">
    <property type="match status" value="1"/>
</dbReference>
<evidence type="ECO:0000313" key="8">
    <source>
        <dbReference type="Proteomes" id="UP001489509"/>
    </source>
</evidence>
<dbReference type="InterPro" id="IPR029052">
    <property type="entry name" value="Metallo-depent_PP-like"/>
</dbReference>
<dbReference type="SUPFAM" id="SSF55816">
    <property type="entry name" value="5'-nucleotidase (syn. UDP-sugar hydrolase), C-terminal domain"/>
    <property type="match status" value="1"/>
</dbReference>
<evidence type="ECO:0000256" key="3">
    <source>
        <dbReference type="SAM" id="MobiDB-lite"/>
    </source>
</evidence>
<evidence type="ECO:0000256" key="2">
    <source>
        <dbReference type="RuleBase" id="RU362119"/>
    </source>
</evidence>
<feature type="domain" description="Calcineurin-like phosphoesterase" evidence="5">
    <location>
        <begin position="37"/>
        <end position="249"/>
    </location>
</feature>
<evidence type="ECO:0000259" key="6">
    <source>
        <dbReference type="Pfam" id="PF02872"/>
    </source>
</evidence>
<sequence>MKKQIVAVLTCAALFFGGAVSAAAAPDSGSDSRTTIQIVHTNDIHGYYEQPDSGSRAPTTVGFEKLKTIVDLVDADLVLDAGDTFHGQAFATVEKGQSILELMEAVGYDAMTPGNHDWSYGKDALKSLGDAMQAETGGVILAANVAKEDGSAFFDTPYRIKEIPAEDGSTIRVGVFGIYDPRLSSSTAPKNVEGLVFLDDVQTANDLAARLKTQEGCDLVILLSHHLDCAAFVAQTRGIDLMIAGHEHKVINEDAADLDGKPVRIVETGSHFANVGVLSLVYDTQKEQLVPELTQEQLISAADSEALPDDPAVQAKIDEITARQAGILKQVVGHSEEAMPYSWEDIRVAEQKVGRVVTASYLAQTGADVAIENAGGIRGGIDEGDILYQNIISISPYGNYIVVKEVTGATLLKTLETSIEIGLQSKAVYDKQLAAVEAGEDPMQYTWPDNSGSYLQFGGITVEYDPAKEAGSRVLSATIDGKELDPDALYRVATNNYVATSSDYPDLAASRSVNEYGTCEEAILAFVKDGDALAAAANTPNLTAKTAQTPVTPDEEPSPDTGLAQTAPVVAVLFFGAAAFCLLGRRRRRA</sequence>
<feature type="signal peptide" evidence="2">
    <location>
        <begin position="1"/>
        <end position="24"/>
    </location>
</feature>
<evidence type="ECO:0000259" key="5">
    <source>
        <dbReference type="Pfam" id="PF00149"/>
    </source>
</evidence>
<dbReference type="PRINTS" id="PR01607">
    <property type="entry name" value="APYRASEFAMLY"/>
</dbReference>
<keyword evidence="8" id="KW-1185">Reference proteome</keyword>
<keyword evidence="4" id="KW-0472">Membrane</keyword>
<dbReference type="InterPro" id="IPR006179">
    <property type="entry name" value="5_nucleotidase/apyrase"/>
</dbReference>
<accession>A0ABV1E1M1</accession>
<dbReference type="Gene3D" id="3.90.780.10">
    <property type="entry name" value="5'-Nucleotidase, C-terminal domain"/>
    <property type="match status" value="1"/>
</dbReference>
<dbReference type="InterPro" id="IPR004843">
    <property type="entry name" value="Calcineurin-like_PHP"/>
</dbReference>
<feature type="chain" id="PRO_5044965131" evidence="2">
    <location>
        <begin position="25"/>
        <end position="590"/>
    </location>
</feature>
<proteinExistence type="inferred from homology"/>
<protein>
    <submittedName>
        <fullName evidence="7">5'-nucleotidase C-terminal domain-containing protein</fullName>
    </submittedName>
</protein>
<evidence type="ECO:0000256" key="1">
    <source>
        <dbReference type="ARBA" id="ARBA00022729"/>
    </source>
</evidence>
<evidence type="ECO:0000313" key="7">
    <source>
        <dbReference type="EMBL" id="MEQ2441187.1"/>
    </source>
</evidence>
<dbReference type="RefSeq" id="WP_349220127.1">
    <property type="nucleotide sequence ID" value="NZ_JBBMFD010000019.1"/>
</dbReference>
<gene>
    <name evidence="7" type="ORF">WMO26_10155</name>
</gene>
<dbReference type="PANTHER" id="PTHR11575:SF24">
    <property type="entry name" value="5'-NUCLEOTIDASE"/>
    <property type="match status" value="1"/>
</dbReference>
<dbReference type="SUPFAM" id="SSF56300">
    <property type="entry name" value="Metallo-dependent phosphatases"/>
    <property type="match status" value="1"/>
</dbReference>
<name>A0ABV1E1M1_9FIRM</name>
<evidence type="ECO:0000256" key="4">
    <source>
        <dbReference type="SAM" id="Phobius"/>
    </source>
</evidence>
<dbReference type="PANTHER" id="PTHR11575">
    <property type="entry name" value="5'-NUCLEOTIDASE-RELATED"/>
    <property type="match status" value="1"/>
</dbReference>
<dbReference type="Proteomes" id="UP001489509">
    <property type="component" value="Unassembled WGS sequence"/>
</dbReference>
<dbReference type="InterPro" id="IPR036907">
    <property type="entry name" value="5'-Nucleotdase_C_sf"/>
</dbReference>
<feature type="transmembrane region" description="Helical" evidence="4">
    <location>
        <begin position="562"/>
        <end position="583"/>
    </location>
</feature>
<keyword evidence="2" id="KW-0547">Nucleotide-binding</keyword>
<organism evidence="7 8">
    <name type="scientific">Solibaculum intestinale</name>
    <dbReference type="NCBI Taxonomy" id="3133165"/>
    <lineage>
        <taxon>Bacteria</taxon>
        <taxon>Bacillati</taxon>
        <taxon>Bacillota</taxon>
        <taxon>Clostridia</taxon>
        <taxon>Eubacteriales</taxon>
        <taxon>Oscillospiraceae</taxon>
        <taxon>Solibaculum</taxon>
    </lineage>
</organism>
<keyword evidence="1 2" id="KW-0732">Signal</keyword>
<dbReference type="Pfam" id="PF02872">
    <property type="entry name" value="5_nucleotid_C"/>
    <property type="match status" value="1"/>
</dbReference>
<dbReference type="Pfam" id="PF00149">
    <property type="entry name" value="Metallophos"/>
    <property type="match status" value="1"/>
</dbReference>
<comment type="caution">
    <text evidence="7">The sequence shown here is derived from an EMBL/GenBank/DDBJ whole genome shotgun (WGS) entry which is preliminary data.</text>
</comment>
<keyword evidence="4" id="KW-1133">Transmembrane helix</keyword>
<feature type="region of interest" description="Disordered" evidence="3">
    <location>
        <begin position="544"/>
        <end position="563"/>
    </location>
</feature>
<keyword evidence="2" id="KW-0378">Hydrolase</keyword>
<keyword evidence="4" id="KW-0812">Transmembrane</keyword>
<dbReference type="InterPro" id="IPR008334">
    <property type="entry name" value="5'-Nucleotdase_C"/>
</dbReference>
<dbReference type="EMBL" id="JBBMFD010000019">
    <property type="protein sequence ID" value="MEQ2441187.1"/>
    <property type="molecule type" value="Genomic_DNA"/>
</dbReference>
<feature type="domain" description="5'-Nucleotidase C-terminal" evidence="6">
    <location>
        <begin position="331"/>
        <end position="503"/>
    </location>
</feature>